<accession>A0AAN9LA12</accession>
<gene>
    <name evidence="2" type="ORF">VNO77_25113</name>
</gene>
<feature type="signal peptide" evidence="1">
    <location>
        <begin position="1"/>
        <end position="22"/>
    </location>
</feature>
<name>A0AAN9LA12_CANGL</name>
<feature type="chain" id="PRO_5042945494" evidence="1">
    <location>
        <begin position="23"/>
        <end position="135"/>
    </location>
</feature>
<comment type="caution">
    <text evidence="2">The sequence shown here is derived from an EMBL/GenBank/DDBJ whole genome shotgun (WGS) entry which is preliminary data.</text>
</comment>
<proteinExistence type="predicted"/>
<dbReference type="Proteomes" id="UP001367508">
    <property type="component" value="Unassembled WGS sequence"/>
</dbReference>
<protein>
    <submittedName>
        <fullName evidence="2">Uncharacterized protein</fullName>
    </submittedName>
</protein>
<organism evidence="2 3">
    <name type="scientific">Canavalia gladiata</name>
    <name type="common">Sword bean</name>
    <name type="synonym">Dolichos gladiatus</name>
    <dbReference type="NCBI Taxonomy" id="3824"/>
    <lineage>
        <taxon>Eukaryota</taxon>
        <taxon>Viridiplantae</taxon>
        <taxon>Streptophyta</taxon>
        <taxon>Embryophyta</taxon>
        <taxon>Tracheophyta</taxon>
        <taxon>Spermatophyta</taxon>
        <taxon>Magnoliopsida</taxon>
        <taxon>eudicotyledons</taxon>
        <taxon>Gunneridae</taxon>
        <taxon>Pentapetalae</taxon>
        <taxon>rosids</taxon>
        <taxon>fabids</taxon>
        <taxon>Fabales</taxon>
        <taxon>Fabaceae</taxon>
        <taxon>Papilionoideae</taxon>
        <taxon>50 kb inversion clade</taxon>
        <taxon>NPAAA clade</taxon>
        <taxon>indigoferoid/millettioid clade</taxon>
        <taxon>Phaseoleae</taxon>
        <taxon>Canavalia</taxon>
    </lineage>
</organism>
<evidence type="ECO:0000256" key="1">
    <source>
        <dbReference type="SAM" id="SignalP"/>
    </source>
</evidence>
<dbReference type="EMBL" id="JAYMYQ010000005">
    <property type="protein sequence ID" value="KAK7330907.1"/>
    <property type="molecule type" value="Genomic_DNA"/>
</dbReference>
<evidence type="ECO:0000313" key="2">
    <source>
        <dbReference type="EMBL" id="KAK7330907.1"/>
    </source>
</evidence>
<sequence length="135" mass="15008">MAFVSCTIGLVGVFSCINSLSSSCSTCFMAQPVSVLILHRGTLQRAFTRHNPPWLWSVDQALKYGCVNRDRLISLATTTMMGFDGIQWSGTLGPPVREKGLDGEYLTGLRVMDGQWQTCRALWGQSHESEGHKRR</sequence>
<dbReference type="AlphaFoldDB" id="A0AAN9LA12"/>
<reference evidence="2 3" key="1">
    <citation type="submission" date="2024-01" db="EMBL/GenBank/DDBJ databases">
        <title>The genomes of 5 underutilized Papilionoideae crops provide insights into root nodulation and disease resistanc.</title>
        <authorList>
            <person name="Jiang F."/>
        </authorList>
    </citation>
    <scope>NUCLEOTIDE SEQUENCE [LARGE SCALE GENOMIC DNA]</scope>
    <source>
        <strain evidence="2">LVBAO_FW01</strain>
        <tissue evidence="2">Leaves</tissue>
    </source>
</reference>
<keyword evidence="1" id="KW-0732">Signal</keyword>
<evidence type="ECO:0000313" key="3">
    <source>
        <dbReference type="Proteomes" id="UP001367508"/>
    </source>
</evidence>
<keyword evidence="3" id="KW-1185">Reference proteome</keyword>